<name>A0A2N5TNW1_9BASI</name>
<comment type="caution">
    <text evidence="1">The sequence shown here is derived from an EMBL/GenBank/DDBJ whole genome shotgun (WGS) entry which is preliminary data.</text>
</comment>
<accession>A0A2N5TNW1</accession>
<sequence>MHANFIFANSAYHQLGSSTNTSGAVAHVFNDTFRDFVRLKSWMILLIPCLEAYSNNPH</sequence>
<dbReference type="EMBL" id="PGCI01000420">
    <property type="protein sequence ID" value="PLW27199.1"/>
    <property type="molecule type" value="Genomic_DNA"/>
</dbReference>
<dbReference type="Proteomes" id="UP000235392">
    <property type="component" value="Unassembled WGS sequence"/>
</dbReference>
<proteinExistence type="predicted"/>
<organism evidence="1 2">
    <name type="scientific">Puccinia coronata f. sp. avenae</name>
    <dbReference type="NCBI Taxonomy" id="200324"/>
    <lineage>
        <taxon>Eukaryota</taxon>
        <taxon>Fungi</taxon>
        <taxon>Dikarya</taxon>
        <taxon>Basidiomycota</taxon>
        <taxon>Pucciniomycotina</taxon>
        <taxon>Pucciniomycetes</taxon>
        <taxon>Pucciniales</taxon>
        <taxon>Pucciniaceae</taxon>
        <taxon>Puccinia</taxon>
    </lineage>
</organism>
<evidence type="ECO:0000313" key="1">
    <source>
        <dbReference type="EMBL" id="PLW27199.1"/>
    </source>
</evidence>
<dbReference type="AlphaFoldDB" id="A0A2N5TNW1"/>
<evidence type="ECO:0000313" key="2">
    <source>
        <dbReference type="Proteomes" id="UP000235392"/>
    </source>
</evidence>
<reference evidence="1 2" key="1">
    <citation type="submission" date="2017-11" db="EMBL/GenBank/DDBJ databases">
        <title>De novo assembly and phasing of dikaryotic genomes from two isolates of Puccinia coronata f. sp. avenae, the causal agent of oat crown rust.</title>
        <authorList>
            <person name="Miller M.E."/>
            <person name="Zhang Y."/>
            <person name="Omidvar V."/>
            <person name="Sperschneider J."/>
            <person name="Schwessinger B."/>
            <person name="Raley C."/>
            <person name="Palmer J.M."/>
            <person name="Garnica D."/>
            <person name="Upadhyaya N."/>
            <person name="Rathjen J."/>
            <person name="Taylor J.M."/>
            <person name="Park R.F."/>
            <person name="Dodds P.N."/>
            <person name="Hirsch C.D."/>
            <person name="Kianian S.F."/>
            <person name="Figueroa M."/>
        </authorList>
    </citation>
    <scope>NUCLEOTIDE SEQUENCE [LARGE SCALE GENOMIC DNA]</scope>
    <source>
        <strain evidence="1">12SD80</strain>
    </source>
</reference>
<protein>
    <submittedName>
        <fullName evidence="1">Uncharacterized protein</fullName>
    </submittedName>
</protein>
<gene>
    <name evidence="1" type="ORF">PCASD_25527</name>
</gene>